<dbReference type="PROSITE" id="PS51746">
    <property type="entry name" value="PPM_2"/>
    <property type="match status" value="1"/>
</dbReference>
<dbReference type="EMBL" id="JACHIW010000001">
    <property type="protein sequence ID" value="MBB5154563.1"/>
    <property type="molecule type" value="Genomic_DNA"/>
</dbReference>
<organism evidence="4 5">
    <name type="scientific">Saccharopolyspora phatthalungensis</name>
    <dbReference type="NCBI Taxonomy" id="664693"/>
    <lineage>
        <taxon>Bacteria</taxon>
        <taxon>Bacillati</taxon>
        <taxon>Actinomycetota</taxon>
        <taxon>Actinomycetes</taxon>
        <taxon>Pseudonocardiales</taxon>
        <taxon>Pseudonocardiaceae</taxon>
        <taxon>Saccharopolyspora</taxon>
    </lineage>
</organism>
<dbReference type="SMART" id="SM00422">
    <property type="entry name" value="HTH_MERR"/>
    <property type="match status" value="1"/>
</dbReference>
<dbReference type="AlphaFoldDB" id="A0A840QCE1"/>
<evidence type="ECO:0000256" key="1">
    <source>
        <dbReference type="ARBA" id="ARBA00023125"/>
    </source>
</evidence>
<evidence type="ECO:0000259" key="3">
    <source>
        <dbReference type="PROSITE" id="PS51746"/>
    </source>
</evidence>
<dbReference type="InterPro" id="IPR001932">
    <property type="entry name" value="PPM-type_phosphatase-like_dom"/>
</dbReference>
<dbReference type="GO" id="GO:0004722">
    <property type="term" value="F:protein serine/threonine phosphatase activity"/>
    <property type="evidence" value="ECO:0007669"/>
    <property type="project" value="UniProtKB-EC"/>
</dbReference>
<gene>
    <name evidence="4" type="ORF">BJ970_002097</name>
</gene>
<dbReference type="SUPFAM" id="SSF81606">
    <property type="entry name" value="PP2C-like"/>
    <property type="match status" value="1"/>
</dbReference>
<keyword evidence="4" id="KW-0378">Hydrolase</keyword>
<dbReference type="InterPro" id="IPR036457">
    <property type="entry name" value="PPM-type-like_dom_sf"/>
</dbReference>
<dbReference type="PANTHER" id="PTHR30204:SF97">
    <property type="entry name" value="MERR FAMILY REGULATORY PROTEIN"/>
    <property type="match status" value="1"/>
</dbReference>
<dbReference type="Pfam" id="PF13672">
    <property type="entry name" value="PP2C_2"/>
    <property type="match status" value="1"/>
</dbReference>
<dbReference type="InterPro" id="IPR009061">
    <property type="entry name" value="DNA-bd_dom_put_sf"/>
</dbReference>
<keyword evidence="1" id="KW-0238">DNA-binding</keyword>
<feature type="domain" description="HTH merR-type" evidence="2">
    <location>
        <begin position="4"/>
        <end position="74"/>
    </location>
</feature>
<name>A0A840QCE1_9PSEU</name>
<keyword evidence="5" id="KW-1185">Reference proteome</keyword>
<dbReference type="Gene3D" id="3.60.40.10">
    <property type="entry name" value="PPM-type phosphatase domain"/>
    <property type="match status" value="1"/>
</dbReference>
<reference evidence="4 5" key="1">
    <citation type="submission" date="2020-08" db="EMBL/GenBank/DDBJ databases">
        <title>Sequencing the genomes of 1000 actinobacteria strains.</title>
        <authorList>
            <person name="Klenk H.-P."/>
        </authorList>
    </citation>
    <scope>NUCLEOTIDE SEQUENCE [LARGE SCALE GENOMIC DNA]</scope>
    <source>
        <strain evidence="4 5">DSM 45584</strain>
    </source>
</reference>
<dbReference type="PROSITE" id="PS50937">
    <property type="entry name" value="HTH_MERR_2"/>
    <property type="match status" value="1"/>
</dbReference>
<proteinExistence type="predicted"/>
<sequence length="357" mass="37944">MDELLSIGEFSSQCGLSAKMLRSYAAVGLLVPAAVDAWSGYRYYSTDQLHQARIIALLRRAGIAVDDITSFFAHLDAGQLERWDHEIVQTSADRRQALAEARAALALGPTRPSTQPIIQTKGSEVTSSFVAGTTTHPGGSEINQDAVLVAEGLFAVADGIGGLAYGEVASRLVLDTLDASFAKDRSIAGLLHAYQEANHAVWRHANRDEATMGTTVVALAITTDAAAVALHAGDSRLYRLRNGRLDQLTQDHTVIADLMRAGEISQAQAQIHPHRYVLTRAIGVGPDADVDYAGVSCKAGDRLLLCTDGLFKALSADDIKAVLASQVEPQESADQLVTSAVERGAEGNVTAMVINVE</sequence>
<evidence type="ECO:0000259" key="2">
    <source>
        <dbReference type="PROSITE" id="PS50937"/>
    </source>
</evidence>
<dbReference type="RefSeq" id="WP_184726059.1">
    <property type="nucleotide sequence ID" value="NZ_JACHIW010000001.1"/>
</dbReference>
<dbReference type="InterPro" id="IPR000551">
    <property type="entry name" value="MerR-type_HTH_dom"/>
</dbReference>
<evidence type="ECO:0000313" key="4">
    <source>
        <dbReference type="EMBL" id="MBB5154563.1"/>
    </source>
</evidence>
<dbReference type="SUPFAM" id="SSF46955">
    <property type="entry name" value="Putative DNA-binding domain"/>
    <property type="match status" value="1"/>
</dbReference>
<dbReference type="Pfam" id="PF13411">
    <property type="entry name" value="MerR_1"/>
    <property type="match status" value="1"/>
</dbReference>
<accession>A0A840QCE1</accession>
<dbReference type="PANTHER" id="PTHR30204">
    <property type="entry name" value="REDOX-CYCLING DRUG-SENSING TRANSCRIPTIONAL ACTIVATOR SOXR"/>
    <property type="match status" value="1"/>
</dbReference>
<dbReference type="CDD" id="cd00143">
    <property type="entry name" value="PP2Cc"/>
    <property type="match status" value="1"/>
</dbReference>
<dbReference type="SMART" id="SM00331">
    <property type="entry name" value="PP2C_SIG"/>
    <property type="match status" value="1"/>
</dbReference>
<dbReference type="GO" id="GO:0003677">
    <property type="term" value="F:DNA binding"/>
    <property type="evidence" value="ECO:0007669"/>
    <property type="project" value="UniProtKB-KW"/>
</dbReference>
<feature type="domain" description="PPM-type phosphatase" evidence="3">
    <location>
        <begin position="130"/>
        <end position="356"/>
    </location>
</feature>
<dbReference type="Proteomes" id="UP000584374">
    <property type="component" value="Unassembled WGS sequence"/>
</dbReference>
<evidence type="ECO:0000313" key="5">
    <source>
        <dbReference type="Proteomes" id="UP000584374"/>
    </source>
</evidence>
<dbReference type="EC" id="3.1.3.16" evidence="4"/>
<dbReference type="Gene3D" id="1.10.1660.10">
    <property type="match status" value="1"/>
</dbReference>
<dbReference type="GO" id="GO:0003700">
    <property type="term" value="F:DNA-binding transcription factor activity"/>
    <property type="evidence" value="ECO:0007669"/>
    <property type="project" value="InterPro"/>
</dbReference>
<dbReference type="SMART" id="SM00332">
    <property type="entry name" value="PP2Cc"/>
    <property type="match status" value="1"/>
</dbReference>
<comment type="caution">
    <text evidence="4">The sequence shown here is derived from an EMBL/GenBank/DDBJ whole genome shotgun (WGS) entry which is preliminary data.</text>
</comment>
<protein>
    <submittedName>
        <fullName evidence="4">Protein phosphatase</fullName>
        <ecNumber evidence="4">3.1.3.16</ecNumber>
    </submittedName>
</protein>
<dbReference type="InterPro" id="IPR047057">
    <property type="entry name" value="MerR_fam"/>
</dbReference>